<organism evidence="2 3">
    <name type="scientific">Steinernema carpocapsae</name>
    <name type="common">Entomopathogenic nematode</name>
    <dbReference type="NCBI Taxonomy" id="34508"/>
    <lineage>
        <taxon>Eukaryota</taxon>
        <taxon>Metazoa</taxon>
        <taxon>Ecdysozoa</taxon>
        <taxon>Nematoda</taxon>
        <taxon>Chromadorea</taxon>
        <taxon>Rhabditida</taxon>
        <taxon>Tylenchina</taxon>
        <taxon>Panagrolaimomorpha</taxon>
        <taxon>Strongyloidoidea</taxon>
        <taxon>Steinernematidae</taxon>
        <taxon>Steinernema</taxon>
    </lineage>
</organism>
<dbReference type="AlphaFoldDB" id="A0A4U5N081"/>
<keyword evidence="1" id="KW-1133">Transmembrane helix</keyword>
<name>A0A4U5N081_STECR</name>
<keyword evidence="3" id="KW-1185">Reference proteome</keyword>
<evidence type="ECO:0000313" key="2">
    <source>
        <dbReference type="EMBL" id="TKR75787.1"/>
    </source>
</evidence>
<evidence type="ECO:0000313" key="3">
    <source>
        <dbReference type="Proteomes" id="UP000298663"/>
    </source>
</evidence>
<gene>
    <name evidence="2" type="ORF">L596_017029</name>
</gene>
<feature type="transmembrane region" description="Helical" evidence="1">
    <location>
        <begin position="67"/>
        <end position="84"/>
    </location>
</feature>
<dbReference type="EMBL" id="AZBU02000005">
    <property type="protein sequence ID" value="TKR75787.1"/>
    <property type="molecule type" value="Genomic_DNA"/>
</dbReference>
<keyword evidence="1" id="KW-0472">Membrane</keyword>
<protein>
    <submittedName>
        <fullName evidence="2">Uncharacterized protein</fullName>
    </submittedName>
</protein>
<sequence length="128" mass="14750">MMPCALELSKIRFRPGVYRCLEFLRCLVRQCQSVISSFTIMSLIGPVPRSRHEGSRQLLRAFPNDVFAARTGFVAFFGLLLLGLNHIPHHSNHPNTTFPTLSLFKTNQFKKNKKNDYSHKILGVHRFH</sequence>
<comment type="caution">
    <text evidence="2">The sequence shown here is derived from an EMBL/GenBank/DDBJ whole genome shotgun (WGS) entry which is preliminary data.</text>
</comment>
<evidence type="ECO:0000256" key="1">
    <source>
        <dbReference type="SAM" id="Phobius"/>
    </source>
</evidence>
<reference evidence="2 3" key="1">
    <citation type="journal article" date="2015" name="Genome Biol.">
        <title>Comparative genomics of Steinernema reveals deeply conserved gene regulatory networks.</title>
        <authorList>
            <person name="Dillman A.R."/>
            <person name="Macchietto M."/>
            <person name="Porter C.F."/>
            <person name="Rogers A."/>
            <person name="Williams B."/>
            <person name="Antoshechkin I."/>
            <person name="Lee M.M."/>
            <person name="Goodwin Z."/>
            <person name="Lu X."/>
            <person name="Lewis E.E."/>
            <person name="Goodrich-Blair H."/>
            <person name="Stock S.P."/>
            <person name="Adams B.J."/>
            <person name="Sternberg P.W."/>
            <person name="Mortazavi A."/>
        </authorList>
    </citation>
    <scope>NUCLEOTIDE SEQUENCE [LARGE SCALE GENOMIC DNA]</scope>
    <source>
        <strain evidence="2 3">ALL</strain>
    </source>
</reference>
<accession>A0A4U5N081</accession>
<dbReference type="Proteomes" id="UP000298663">
    <property type="component" value="Unassembled WGS sequence"/>
</dbReference>
<proteinExistence type="predicted"/>
<reference evidence="2 3" key="2">
    <citation type="journal article" date="2019" name="G3 (Bethesda)">
        <title>Hybrid Assembly of the Genome of the Entomopathogenic Nematode Steinernema carpocapsae Identifies the X-Chromosome.</title>
        <authorList>
            <person name="Serra L."/>
            <person name="Macchietto M."/>
            <person name="Macias-Munoz A."/>
            <person name="McGill C.J."/>
            <person name="Rodriguez I.M."/>
            <person name="Rodriguez B."/>
            <person name="Murad R."/>
            <person name="Mortazavi A."/>
        </authorList>
    </citation>
    <scope>NUCLEOTIDE SEQUENCE [LARGE SCALE GENOMIC DNA]</scope>
    <source>
        <strain evidence="2 3">ALL</strain>
    </source>
</reference>
<keyword evidence="1" id="KW-0812">Transmembrane</keyword>